<dbReference type="Proteomes" id="UP000322837">
    <property type="component" value="Unassembled WGS sequence"/>
</dbReference>
<accession>A0A3U7IQX5</accession>
<organism evidence="1">
    <name type="scientific">Salmonella enterica subsp. arizonae</name>
    <dbReference type="NCBI Taxonomy" id="59203"/>
    <lineage>
        <taxon>Bacteria</taxon>
        <taxon>Pseudomonadati</taxon>
        <taxon>Pseudomonadota</taxon>
        <taxon>Gammaproteobacteria</taxon>
        <taxon>Enterobacterales</taxon>
        <taxon>Enterobacteriaceae</taxon>
        <taxon>Salmonella</taxon>
    </lineage>
</organism>
<evidence type="ECO:0000313" key="3">
    <source>
        <dbReference type="EMBL" id="HAB4460115.1"/>
    </source>
</evidence>
<dbReference type="Pfam" id="PF09306">
    <property type="entry name" value="Phage-scaffold"/>
    <property type="match status" value="1"/>
</dbReference>
<reference evidence="3" key="5">
    <citation type="submission" date="2019-10" db="EMBL/GenBank/DDBJ databases">
        <authorList>
            <consortium name="NCBI Pathogen Detection Project"/>
        </authorList>
    </citation>
    <scope>NUCLEOTIDE SEQUENCE</scope>
    <source>
        <strain evidence="3">Salmonella enterica</strain>
    </source>
</reference>
<evidence type="ECO:0000313" key="5">
    <source>
        <dbReference type="Proteomes" id="UP000322837"/>
    </source>
</evidence>
<protein>
    <submittedName>
        <fullName evidence="1">Uncharacterized protein</fullName>
    </submittedName>
</protein>
<reference evidence="3" key="1">
    <citation type="journal article" date="2018" name="Genome Biol.">
        <title>SKESA: strategic k-mer extension for scrupulous assemblies.</title>
        <authorList>
            <person name="Souvorov A."/>
            <person name="Agarwala R."/>
            <person name="Lipman D.J."/>
        </authorList>
    </citation>
    <scope>NUCLEOTIDE SEQUENCE</scope>
    <source>
        <strain evidence="3">Salmonella enterica</strain>
    </source>
</reference>
<evidence type="ECO:0000313" key="1">
    <source>
        <dbReference type="EMBL" id="ECI4934990.1"/>
    </source>
</evidence>
<dbReference type="InterPro" id="IPR015385">
    <property type="entry name" value="Phage_P22_Gp8_scaffold"/>
</dbReference>
<dbReference type="AlphaFoldDB" id="A0A3U7IQX5"/>
<reference evidence="2" key="2">
    <citation type="submission" date="2018-07" db="EMBL/GenBank/DDBJ databases">
        <authorList>
            <consortium name="GenomeTrakr network: Whole genome sequencing for foodborne pathogen traceback"/>
        </authorList>
    </citation>
    <scope>NUCLEOTIDE SEQUENCE</scope>
    <source>
        <strain evidence="2">FDA00001204</strain>
    </source>
</reference>
<dbReference type="Proteomes" id="UP000839688">
    <property type="component" value="Unassembled WGS sequence"/>
</dbReference>
<dbReference type="EMBL" id="VXJW01000002">
    <property type="protein sequence ID" value="KAA8665114.1"/>
    <property type="molecule type" value="Genomic_DNA"/>
</dbReference>
<dbReference type="EMBL" id="AAIVIG010000004">
    <property type="protein sequence ID" value="ECI4934990.1"/>
    <property type="molecule type" value="Genomic_DNA"/>
</dbReference>
<reference evidence="4 5" key="4">
    <citation type="submission" date="2019-09" db="EMBL/GenBank/DDBJ databases">
        <title>Draft genome sequence of various Type strains from the CCUG.</title>
        <authorList>
            <person name="Pineiro-Iglesias B."/>
            <person name="Tunovic T."/>
            <person name="Unosson C."/>
            <person name="Inganas E."/>
            <person name="Ohlen M."/>
            <person name="Cardew S."/>
            <person name="Jensie-Markopoulos S."/>
            <person name="Salva-Serra F."/>
            <person name="Jaen-Luchoro D."/>
            <person name="Karlsson R."/>
            <person name="Svensson-Stadler L."/>
            <person name="Chun J."/>
            <person name="Moore E."/>
        </authorList>
    </citation>
    <scope>NUCLEOTIDE SEQUENCE [LARGE SCALE GENOMIC DNA]</scope>
    <source>
        <strain evidence="4 5">CCUG 6322T</strain>
    </source>
</reference>
<proteinExistence type="predicted"/>
<dbReference type="EMBL" id="AAMGFJ010000043">
    <property type="protein sequence ID" value="EDH0572582.1"/>
    <property type="molecule type" value="Genomic_DNA"/>
</dbReference>
<dbReference type="EMBL" id="DAAGTC010000002">
    <property type="protein sequence ID" value="HAB4460115.1"/>
    <property type="molecule type" value="Genomic_DNA"/>
</dbReference>
<dbReference type="RefSeq" id="WP_134940432.1">
    <property type="nucleotide sequence ID" value="NZ_CBCSDD010000008.1"/>
</dbReference>
<comment type="caution">
    <text evidence="1">The sequence shown here is derived from an EMBL/GenBank/DDBJ whole genome shotgun (WGS) entry which is preliminary data.</text>
</comment>
<gene>
    <name evidence="2" type="ORF">AHX45_21345</name>
    <name evidence="1" type="ORF">DSQ81_03835</name>
    <name evidence="4" type="ORF">F4V61_07175</name>
    <name evidence="3" type="ORF">GBZ58_05525</name>
</gene>
<name>A0A3U7IQX5_SALER</name>
<evidence type="ECO:0000313" key="2">
    <source>
        <dbReference type="EMBL" id="EDH0572582.1"/>
    </source>
</evidence>
<evidence type="ECO:0000313" key="4">
    <source>
        <dbReference type="EMBL" id="KAA8665114.1"/>
    </source>
</evidence>
<reference evidence="1" key="3">
    <citation type="submission" date="2018-07" db="EMBL/GenBank/DDBJ databases">
        <authorList>
            <person name="Ashton P.M."/>
            <person name="Dallman T."/>
            <person name="Nair S."/>
            <person name="De Pinna E."/>
            <person name="Peters T."/>
            <person name="Grant K."/>
        </authorList>
    </citation>
    <scope>NUCLEOTIDE SEQUENCE [LARGE SCALE GENOMIC DNA]</scope>
    <source>
        <strain evidence="1">475813</strain>
    </source>
</reference>
<sequence length="29" mass="3436">MSVPKQSDPNDYFSEDALVKYDYDQNLRP</sequence>